<reference evidence="3" key="1">
    <citation type="journal article" date="2019" name="Int. J. Syst. Evol. Microbiol.">
        <title>The Global Catalogue of Microorganisms (GCM) 10K type strain sequencing project: providing services to taxonomists for standard genome sequencing and annotation.</title>
        <authorList>
            <consortium name="The Broad Institute Genomics Platform"/>
            <consortium name="The Broad Institute Genome Sequencing Center for Infectious Disease"/>
            <person name="Wu L."/>
            <person name="Ma J."/>
        </authorList>
    </citation>
    <scope>NUCLEOTIDE SEQUENCE [LARGE SCALE GENOMIC DNA]</scope>
    <source>
        <strain evidence="3">GH52</strain>
    </source>
</reference>
<feature type="transmembrane region" description="Helical" evidence="1">
    <location>
        <begin position="12"/>
        <end position="32"/>
    </location>
</feature>
<keyword evidence="1" id="KW-1133">Transmembrane helix</keyword>
<accession>A0ABW4YNJ5</accession>
<dbReference type="RefSeq" id="WP_377773819.1">
    <property type="nucleotide sequence ID" value="NZ_JBHUHO010000033.1"/>
</dbReference>
<comment type="caution">
    <text evidence="2">The sequence shown here is derived from an EMBL/GenBank/DDBJ whole genome shotgun (WGS) entry which is preliminary data.</text>
</comment>
<keyword evidence="1" id="KW-0472">Membrane</keyword>
<organism evidence="2 3">
    <name type="scientific">Paenibacillus yanchengensis</name>
    <dbReference type="NCBI Taxonomy" id="2035833"/>
    <lineage>
        <taxon>Bacteria</taxon>
        <taxon>Bacillati</taxon>
        <taxon>Bacillota</taxon>
        <taxon>Bacilli</taxon>
        <taxon>Bacillales</taxon>
        <taxon>Paenibacillaceae</taxon>
        <taxon>Paenibacillus</taxon>
    </lineage>
</organism>
<sequence>MLNQDKPWLVALYISGAGVIVTAYIVVGFWIAKWLVGYYAAPRFWIAVGCVAGLILAIINLVLLIIKFVGEDNG</sequence>
<dbReference type="EMBL" id="JBHUHO010000033">
    <property type="protein sequence ID" value="MFD2117049.1"/>
    <property type="molecule type" value="Genomic_DNA"/>
</dbReference>
<dbReference type="Proteomes" id="UP001597362">
    <property type="component" value="Unassembled WGS sequence"/>
</dbReference>
<evidence type="ECO:0000313" key="3">
    <source>
        <dbReference type="Proteomes" id="UP001597362"/>
    </source>
</evidence>
<name>A0ABW4YNJ5_9BACL</name>
<evidence type="ECO:0000256" key="1">
    <source>
        <dbReference type="SAM" id="Phobius"/>
    </source>
</evidence>
<feature type="transmembrane region" description="Helical" evidence="1">
    <location>
        <begin position="44"/>
        <end position="66"/>
    </location>
</feature>
<proteinExistence type="predicted"/>
<protein>
    <submittedName>
        <fullName evidence="2">ATPase F0F1</fullName>
    </submittedName>
</protein>
<keyword evidence="3" id="KW-1185">Reference proteome</keyword>
<gene>
    <name evidence="2" type="ORF">ACFSJH_15065</name>
</gene>
<keyword evidence="1" id="KW-0812">Transmembrane</keyword>
<evidence type="ECO:0000313" key="2">
    <source>
        <dbReference type="EMBL" id="MFD2117049.1"/>
    </source>
</evidence>